<dbReference type="InterPro" id="IPR018846">
    <property type="entry name" value="Beta-prop_RSE1/DDB1/CPSF1_1st"/>
</dbReference>
<feature type="domain" description="RSE1/DDB1/CPSF1 first beta-propeller" evidence="1">
    <location>
        <begin position="27"/>
        <end position="437"/>
    </location>
</feature>
<dbReference type="Gene3D" id="2.130.10.10">
    <property type="entry name" value="YVTN repeat-like/Quinoprotein amine dehydrogenase"/>
    <property type="match status" value="3"/>
</dbReference>
<organism evidence="3 4">
    <name type="scientific">Saxophila tyrrhenica</name>
    <dbReference type="NCBI Taxonomy" id="1690608"/>
    <lineage>
        <taxon>Eukaryota</taxon>
        <taxon>Fungi</taxon>
        <taxon>Dikarya</taxon>
        <taxon>Ascomycota</taxon>
        <taxon>Pezizomycotina</taxon>
        <taxon>Dothideomycetes</taxon>
        <taxon>Dothideomycetidae</taxon>
        <taxon>Mycosphaerellales</taxon>
        <taxon>Extremaceae</taxon>
        <taxon>Saxophila</taxon>
    </lineage>
</organism>
<dbReference type="RefSeq" id="XP_064664114.1">
    <property type="nucleotide sequence ID" value="XM_064797880.1"/>
</dbReference>
<proteinExistence type="predicted"/>
<dbReference type="InterPro" id="IPR015943">
    <property type="entry name" value="WD40/YVTN_repeat-like_dom_sf"/>
</dbReference>
<gene>
    <name evidence="3" type="ORF">LTR77_000615</name>
</gene>
<keyword evidence="4" id="KW-1185">Reference proteome</keyword>
<dbReference type="Pfam" id="PF23726">
    <property type="entry name" value="Beta-prop_RSE1_2nd"/>
    <property type="match status" value="1"/>
</dbReference>
<comment type="caution">
    <text evidence="3">The sequence shown here is derived from an EMBL/GenBank/DDBJ whole genome shotgun (WGS) entry which is preliminary data.</text>
</comment>
<dbReference type="InterPro" id="IPR050358">
    <property type="entry name" value="RSE1/DDB1/CFT1"/>
</dbReference>
<dbReference type="Pfam" id="PF10433">
    <property type="entry name" value="Beta-prop_RSE1_1st"/>
    <property type="match status" value="1"/>
</dbReference>
<evidence type="ECO:0008006" key="5">
    <source>
        <dbReference type="Google" id="ProtNLM"/>
    </source>
</evidence>
<sequence>MAATPSRDEASSRMVGVLTRTVAQSPVVRWILHARIRRRYYNDVVFVGEDYVQVKRVKDEDDHLEYVATKTDFDTRIRAAKTFSNVPPTDDDDFPVKLEGQSSNTTEVPPQCIVLTTDSNNLLFIHMVEASSGTWCFVQQACPTPTFDRTLYQPGEHLAVDPYSRALAVAANEREVVIYSAKPKERIQHEMQTADQNWCPVSAQRPLQVDGVIQHIDFLFPPLDDNGSHNEDQILLLLIVADQRRTRALWIEWYFESDLHHATVHRGQLLETTSCVPSLLVPLRNAAFLLINGDEIMHWRHILSGAAVSSVIHYTAGEPVFPGASPRKPMWANWCRPVRGSEARDDTDFLYLIREDGGVFLFHITTSSFVDHCHAGDLDCHVGSAFASLGHPGGPDILAAAGDMSGGQIKSIGTRFTPFKRTQMSRPDKMPMELIETVPNWGSVTDMVTTTLPGKSLRSRDGIFVTSCRQPYGAITELRRGLEAPVSICFDIDLLRSVSDVWAIPLTASGHIMLVLSSPMGTRLLEMSIDASEDEITEIEDTEIAMDSAHRTLTAAFTLDGKIVQVTERSICVTAGMPVNFEDCARIDCEGDGANLAAAVEPLLSFMVVAERSGRTEQSCRLLCCTIDPAASGRQQIRETGQCELASEPLAVAISQRSVYVTTADSKLGTFAVAEDGSIQEVGWHSIPGPAEATCDSIVVLHPAASQAPTSSKALIACGLRDGRIYTRATDLSTNEYLDDGRMISFSQSKVKLVQPAYTHSDAYAISGLDTCLLTWDGGTTSPLQIQNIWLSDKQRPELAQGPTAACTLMPPANLLSSPSSSPSLADSFVVLSGDEFFAAALERNVTTVPRQIPVSGTPSRLIYAEQQRCLVCASLKYEVRSFPSSLPHGKPEERRQIYPVVDFVPTRNNTPTYTHEMQPGERVYALLEWSFKQADDKTYSFILVGGSYTKSSGSIRGRITFLQPINKGWEVKDVKEGRSISFEAPVYAMALLDDLVFVACTGKTVVVFGFAEEEKRWEQLCKPFDLASAGVYITASARKIYVSTSDDSLVCLEIIYRSNGSDYPCTLRLRSAGPRAEQLLSHLVLPSPSDNTPTTTLTTSKHGQITALTHPIATNSLSSTLLFEAQLPRSLTRLRQCNIRPRWKPSPPFGVLVDNILGCAPDGSLIGVTLLDKKLWRRLSWLQRLCEWSEELSPHSWQTPEYSVSERSFARDERVMPVGLAGGEREEVVMRTGKPRASDGHVDGDVLARLMEGGAAAARERLEAVLKEIAGGDDRAGEWVRRHLDEEVRAVREVVEVLERVLGCCL</sequence>
<dbReference type="PANTHER" id="PTHR10644">
    <property type="entry name" value="DNA REPAIR/RNA PROCESSING CPSF FAMILY"/>
    <property type="match status" value="1"/>
</dbReference>
<dbReference type="Proteomes" id="UP001337655">
    <property type="component" value="Unassembled WGS sequence"/>
</dbReference>
<evidence type="ECO:0000313" key="3">
    <source>
        <dbReference type="EMBL" id="KAK5175476.1"/>
    </source>
</evidence>
<dbReference type="EMBL" id="JAVRRT010000001">
    <property type="protein sequence ID" value="KAK5175476.1"/>
    <property type="molecule type" value="Genomic_DNA"/>
</dbReference>
<name>A0AAV9PP21_9PEZI</name>
<reference evidence="3 4" key="1">
    <citation type="submission" date="2023-08" db="EMBL/GenBank/DDBJ databases">
        <title>Black Yeasts Isolated from many extreme environments.</title>
        <authorList>
            <person name="Coleine C."/>
            <person name="Stajich J.E."/>
            <person name="Selbmann L."/>
        </authorList>
    </citation>
    <scope>NUCLEOTIDE SEQUENCE [LARGE SCALE GENOMIC DNA]</scope>
    <source>
        <strain evidence="3 4">CCFEE 5935</strain>
    </source>
</reference>
<evidence type="ECO:0000259" key="1">
    <source>
        <dbReference type="Pfam" id="PF10433"/>
    </source>
</evidence>
<dbReference type="GeneID" id="89921965"/>
<protein>
    <recommendedName>
        <fullName evidence="5">Cleavage/polyadenylation specificity factor A subunit N-terminal domain-containing protein</fullName>
    </recommendedName>
</protein>
<evidence type="ECO:0000313" key="4">
    <source>
        <dbReference type="Proteomes" id="UP001337655"/>
    </source>
</evidence>
<feature type="domain" description="RSE1/DDB1/CPSF1 second beta-propeller" evidence="2">
    <location>
        <begin position="495"/>
        <end position="753"/>
    </location>
</feature>
<accession>A0AAV9PP21</accession>
<evidence type="ECO:0000259" key="2">
    <source>
        <dbReference type="Pfam" id="PF23726"/>
    </source>
</evidence>
<dbReference type="InterPro" id="IPR058543">
    <property type="entry name" value="Beta-prop_RSE1/DDB1/CPSF1_2nd"/>
</dbReference>